<keyword evidence="4" id="KW-0472">Membrane</keyword>
<evidence type="ECO:0000313" key="6">
    <source>
        <dbReference type="EMBL" id="OQV23178.1"/>
    </source>
</evidence>
<feature type="domain" description="Receptor ligand binding region" evidence="5">
    <location>
        <begin position="18"/>
        <end position="293"/>
    </location>
</feature>
<evidence type="ECO:0000256" key="1">
    <source>
        <dbReference type="ARBA" id="ARBA00004370"/>
    </source>
</evidence>
<dbReference type="AlphaFoldDB" id="A0A1W0X700"/>
<evidence type="ECO:0000256" key="4">
    <source>
        <dbReference type="ARBA" id="ARBA00023136"/>
    </source>
</evidence>
<proteinExistence type="predicted"/>
<keyword evidence="2" id="KW-0812">Transmembrane</keyword>
<dbReference type="Proteomes" id="UP000192578">
    <property type="component" value="Unassembled WGS sequence"/>
</dbReference>
<dbReference type="Gene3D" id="3.40.50.2300">
    <property type="match status" value="1"/>
</dbReference>
<dbReference type="GO" id="GO:0016020">
    <property type="term" value="C:membrane"/>
    <property type="evidence" value="ECO:0007669"/>
    <property type="project" value="UniProtKB-SubCell"/>
</dbReference>
<evidence type="ECO:0000259" key="5">
    <source>
        <dbReference type="Pfam" id="PF01094"/>
    </source>
</evidence>
<gene>
    <name evidence="6" type="ORF">BV898_02911</name>
</gene>
<evidence type="ECO:0000256" key="3">
    <source>
        <dbReference type="ARBA" id="ARBA00022989"/>
    </source>
</evidence>
<evidence type="ECO:0000256" key="2">
    <source>
        <dbReference type="ARBA" id="ARBA00022692"/>
    </source>
</evidence>
<comment type="subcellular location">
    <subcellularLocation>
        <location evidence="1">Membrane</location>
    </subcellularLocation>
</comment>
<organism evidence="6 7">
    <name type="scientific">Hypsibius exemplaris</name>
    <name type="common">Freshwater tardigrade</name>
    <dbReference type="NCBI Taxonomy" id="2072580"/>
    <lineage>
        <taxon>Eukaryota</taxon>
        <taxon>Metazoa</taxon>
        <taxon>Ecdysozoa</taxon>
        <taxon>Tardigrada</taxon>
        <taxon>Eutardigrada</taxon>
        <taxon>Parachela</taxon>
        <taxon>Hypsibioidea</taxon>
        <taxon>Hypsibiidae</taxon>
        <taxon>Hypsibius</taxon>
    </lineage>
</organism>
<comment type="caution">
    <text evidence="6">The sequence shown here is derived from an EMBL/GenBank/DDBJ whole genome shotgun (WGS) entry which is preliminary data.</text>
</comment>
<keyword evidence="7" id="KW-1185">Reference proteome</keyword>
<name>A0A1W0X700_HYPEX</name>
<dbReference type="OrthoDB" id="10261212at2759"/>
<accession>A0A1W0X700</accession>
<dbReference type="EMBL" id="MTYJ01000013">
    <property type="protein sequence ID" value="OQV23178.1"/>
    <property type="molecule type" value="Genomic_DNA"/>
</dbReference>
<dbReference type="InterPro" id="IPR001828">
    <property type="entry name" value="ANF_lig-bd_rcpt"/>
</dbReference>
<sequence length="304" mass="33376">MSVGRSRSGKTGRSSYSHPLLRNRELYPNVIQAGPVMAGAVTTSVASLVLRFNWTLVYQVLDTAGMTFFVATTGAAVVGARLKAVGCSVLTRSIASTSADRPLDRVLSDIENSARIIIFWGHALTLRRFMISAHRSNMTGADYVYIFFYPYEYIISQFGNVTWQNDDEDDLTALAAYVALLVVLPTPATGPHGTNNDYWINLWLDPNGTTTTHSQKTTGVPEKTFYAQSHIVNPHLAVPGSTVAVCQRFHLANRSAVLASRMVNRTFETGGSGTYTFDHAGERLINFDVRQLNLSTGTFEAVLR</sequence>
<protein>
    <recommendedName>
        <fullName evidence="5">Receptor ligand binding region domain-containing protein</fullName>
    </recommendedName>
</protein>
<keyword evidence="3" id="KW-1133">Transmembrane helix</keyword>
<evidence type="ECO:0000313" key="7">
    <source>
        <dbReference type="Proteomes" id="UP000192578"/>
    </source>
</evidence>
<reference evidence="7" key="1">
    <citation type="submission" date="2017-01" db="EMBL/GenBank/DDBJ databases">
        <title>Comparative genomics of anhydrobiosis in the tardigrade Hypsibius dujardini.</title>
        <authorList>
            <person name="Yoshida Y."/>
            <person name="Koutsovoulos G."/>
            <person name="Laetsch D."/>
            <person name="Stevens L."/>
            <person name="Kumar S."/>
            <person name="Horikawa D."/>
            <person name="Ishino K."/>
            <person name="Komine S."/>
            <person name="Tomita M."/>
            <person name="Blaxter M."/>
            <person name="Arakawa K."/>
        </authorList>
    </citation>
    <scope>NUCLEOTIDE SEQUENCE [LARGE SCALE GENOMIC DNA]</scope>
    <source>
        <strain evidence="7">Z151</strain>
    </source>
</reference>
<dbReference type="Pfam" id="PF01094">
    <property type="entry name" value="ANF_receptor"/>
    <property type="match status" value="1"/>
</dbReference>
<dbReference type="SUPFAM" id="SSF53822">
    <property type="entry name" value="Periplasmic binding protein-like I"/>
    <property type="match status" value="1"/>
</dbReference>
<dbReference type="InterPro" id="IPR028082">
    <property type="entry name" value="Peripla_BP_I"/>
</dbReference>